<feature type="compositionally biased region" description="Polar residues" evidence="1">
    <location>
        <begin position="202"/>
        <end position="222"/>
    </location>
</feature>
<evidence type="ECO:0000313" key="2">
    <source>
        <dbReference type="EMBL" id="CAD1528506.1"/>
    </source>
</evidence>
<dbReference type="AlphaFoldDB" id="A0A6V7HNK4"/>
<feature type="compositionally biased region" description="Low complexity" evidence="1">
    <location>
        <begin position="691"/>
        <end position="714"/>
    </location>
</feature>
<feature type="compositionally biased region" description="Basic and acidic residues" evidence="1">
    <location>
        <begin position="747"/>
        <end position="756"/>
    </location>
</feature>
<feature type="compositionally biased region" description="Low complexity" evidence="1">
    <location>
        <begin position="771"/>
        <end position="783"/>
    </location>
</feature>
<accession>A0A6V7HNK4</accession>
<feature type="compositionally biased region" description="Basic and acidic residues" evidence="1">
    <location>
        <begin position="409"/>
        <end position="423"/>
    </location>
</feature>
<feature type="region of interest" description="Disordered" evidence="1">
    <location>
        <begin position="177"/>
        <end position="580"/>
    </location>
</feature>
<feature type="region of interest" description="Disordered" evidence="1">
    <location>
        <begin position="26"/>
        <end position="57"/>
    </location>
</feature>
<feature type="region of interest" description="Disordered" evidence="1">
    <location>
        <begin position="624"/>
        <end position="663"/>
    </location>
</feature>
<feature type="region of interest" description="Disordered" evidence="1">
    <location>
        <begin position="934"/>
        <end position="966"/>
    </location>
</feature>
<feature type="compositionally biased region" description="Basic and acidic residues" evidence="1">
    <location>
        <begin position="299"/>
        <end position="316"/>
    </location>
</feature>
<feature type="compositionally biased region" description="Polar residues" evidence="1">
    <location>
        <begin position="92"/>
        <end position="113"/>
    </location>
</feature>
<feature type="compositionally biased region" description="Low complexity" evidence="1">
    <location>
        <begin position="38"/>
        <end position="50"/>
    </location>
</feature>
<feature type="region of interest" description="Disordered" evidence="1">
    <location>
        <begin position="691"/>
        <end position="727"/>
    </location>
</feature>
<gene>
    <name evidence="2" type="ORF">BBRV_LOCUS2044</name>
</gene>
<feature type="compositionally biased region" description="Polar residues" evidence="1">
    <location>
        <begin position="505"/>
        <end position="518"/>
    </location>
</feature>
<reference evidence="2" key="1">
    <citation type="submission" date="2020-07" db="EMBL/GenBank/DDBJ databases">
        <authorList>
            <person name="Ferguson B K."/>
        </authorList>
    </citation>
    <scope>NUCLEOTIDE SEQUENCE</scope>
    <source>
        <strain evidence="2">L06</strain>
    </source>
</reference>
<feature type="compositionally biased region" description="Polar residues" evidence="1">
    <location>
        <begin position="252"/>
        <end position="271"/>
    </location>
</feature>
<feature type="compositionally biased region" description="Polar residues" evidence="1">
    <location>
        <begin position="177"/>
        <end position="194"/>
    </location>
</feature>
<feature type="compositionally biased region" description="Low complexity" evidence="1">
    <location>
        <begin position="318"/>
        <end position="330"/>
    </location>
</feature>
<feature type="region of interest" description="Disordered" evidence="1">
    <location>
        <begin position="89"/>
        <end position="146"/>
    </location>
</feature>
<feature type="compositionally biased region" description="Polar residues" evidence="1">
    <location>
        <begin position="715"/>
        <end position="724"/>
    </location>
</feature>
<proteinExistence type="predicted"/>
<feature type="compositionally biased region" description="Basic and acidic residues" evidence="1">
    <location>
        <begin position="473"/>
        <end position="504"/>
    </location>
</feature>
<evidence type="ECO:0000256" key="1">
    <source>
        <dbReference type="SAM" id="MobiDB-lite"/>
    </source>
</evidence>
<feature type="compositionally biased region" description="Basic and acidic residues" evidence="1">
    <location>
        <begin position="347"/>
        <end position="380"/>
    </location>
</feature>
<dbReference type="EMBL" id="CADCXW020000001">
    <property type="protein sequence ID" value="CAD1528506.1"/>
    <property type="molecule type" value="Genomic_DNA"/>
</dbReference>
<feature type="compositionally biased region" description="Basic and acidic residues" evidence="1">
    <location>
        <begin position="533"/>
        <end position="553"/>
    </location>
</feature>
<organism evidence="2">
    <name type="scientific">Bracon brevicornis</name>
    <dbReference type="NCBI Taxonomy" id="1563983"/>
    <lineage>
        <taxon>Eukaryota</taxon>
        <taxon>Metazoa</taxon>
        <taxon>Ecdysozoa</taxon>
        <taxon>Arthropoda</taxon>
        <taxon>Hexapoda</taxon>
        <taxon>Insecta</taxon>
        <taxon>Pterygota</taxon>
        <taxon>Neoptera</taxon>
        <taxon>Endopterygota</taxon>
        <taxon>Hymenoptera</taxon>
        <taxon>Apocrita</taxon>
        <taxon>Ichneumonoidea</taxon>
        <taxon>Braconidae</taxon>
        <taxon>Braconinae</taxon>
        <taxon>Bracon</taxon>
    </lineage>
</organism>
<feature type="region of interest" description="Disordered" evidence="1">
    <location>
        <begin position="747"/>
        <end position="790"/>
    </location>
</feature>
<feature type="compositionally biased region" description="Polar residues" evidence="1">
    <location>
        <begin position="631"/>
        <end position="658"/>
    </location>
</feature>
<protein>
    <submittedName>
        <fullName evidence="2">Uncharacterized protein</fullName>
    </submittedName>
</protein>
<name>A0A6V7HNK4_9HYME</name>
<feature type="compositionally biased region" description="Basic and acidic residues" evidence="1">
    <location>
        <begin position="240"/>
        <end position="249"/>
    </location>
</feature>
<feature type="compositionally biased region" description="Polar residues" evidence="1">
    <location>
        <begin position="934"/>
        <end position="949"/>
    </location>
</feature>
<sequence>MKFPNYDKRFYVSADGKTSKELHAQAVPRKNLPNFQESSGSSTCTSGTATPDGRRSSVVEDFDEATFEAINNQAILAIQQAAMGCRSRTQSEDTLNFGQGSVTTPENPSSSAPMSIDGCSPSPSDSEDIDLNDEPSNNPIPMPPEAEVEWEIADISDETLNSGRCSSSTFDGISEATSFTLDDTPRSLNVSMTSDVGDVNTDENQANRQTGDNQVSRANSRISDAEMESANDQGSPMKKKTGEKVEPAKENIPSSEQNSPYTSGRASSSEYITIDEASPSAGDSMHSEPEFENNQGISKEGKTHDRVKKFSQERRSSKQSSSCTSEQVSSPGYITIDEASISGDSSIHSESKSEIDRRISTEERTCDVVKTSSEETRNSKPDSSCTFRRASTPEHVTPDDISPSGDNSMHSEPKSESDGRISTEGKTCNVVKMSSGDTRSSEADSLHTFGRSSTTPHVSLDDASPTENNSMHSEPKSENDRRISTDGKTCDLVKTPSEENRSSEQESLYTFGGASTSHHVALADASPSGESSMHSEVKFDNDQRISTEEKISDEVETASEETQSSKQHSPGRLRRSSSSNPLIIDETTCFASEFADSNARLSGERRISVTDQVGLGHELTFASQFFKRETSNPVQESMSTSEGASTSKSTENQQSLVTPATDDDYEFDVEKTIKFVNESLAELARALTPESIPSKKAPPSANSSLASSTESLTNQEVPTTPLTDTENETFIELSSKFAEERLAELARESAAARETNDEASGCADSSSYNRETSSTQESGTGSQVETTTERYSYMDRELTSPPRVLRSPSVYSADIFVSPETRSEMNRDSVVVPARIGYVIGPITEGNPAPIQRSRSTSEGAVTPKFSTTDEISRFGGPFVDQPPARSVSNAEISMTQATTPEMYPATHHAGLMESGTTYFEGYGTNSQVINSNNPNYALVSDSPSGTDSASEHGGLTENEDEGARF</sequence>